<dbReference type="Pfam" id="PF02782">
    <property type="entry name" value="FGGY_C"/>
    <property type="match status" value="1"/>
</dbReference>
<dbReference type="InterPro" id="IPR000577">
    <property type="entry name" value="Carb_kinase_FGGY"/>
</dbReference>
<evidence type="ECO:0000256" key="1">
    <source>
        <dbReference type="ARBA" id="ARBA00009156"/>
    </source>
</evidence>
<organism evidence="6 7">
    <name type="scientific">Shewanella cyperi</name>
    <dbReference type="NCBI Taxonomy" id="2814292"/>
    <lineage>
        <taxon>Bacteria</taxon>
        <taxon>Pseudomonadati</taxon>
        <taxon>Pseudomonadota</taxon>
        <taxon>Gammaproteobacteria</taxon>
        <taxon>Alteromonadales</taxon>
        <taxon>Shewanellaceae</taxon>
        <taxon>Shewanella</taxon>
    </lineage>
</organism>
<evidence type="ECO:0000256" key="3">
    <source>
        <dbReference type="ARBA" id="ARBA00022777"/>
    </source>
</evidence>
<accession>A0A975ALI4</accession>
<keyword evidence="2" id="KW-0808">Transferase</keyword>
<name>A0A975ALI4_9GAMM</name>
<dbReference type="PANTHER" id="PTHR43095:SF5">
    <property type="entry name" value="XYLULOSE KINASE"/>
    <property type="match status" value="1"/>
</dbReference>
<dbReference type="InterPro" id="IPR050406">
    <property type="entry name" value="FGGY_Carb_Kinase"/>
</dbReference>
<keyword evidence="7" id="KW-1185">Reference proteome</keyword>
<keyword evidence="3 6" id="KW-0418">Kinase</keyword>
<reference evidence="6 7" key="1">
    <citation type="submission" date="2021-03" db="EMBL/GenBank/DDBJ databases">
        <title>Novel species identification of genus Shewanella.</title>
        <authorList>
            <person name="Liu G."/>
            <person name="Zhang Q."/>
        </authorList>
    </citation>
    <scope>NUCLEOTIDE SEQUENCE [LARGE SCALE GENOMIC DNA]</scope>
    <source>
        <strain evidence="6 7">FJAT-53726</strain>
    </source>
</reference>
<comment type="similarity">
    <text evidence="1">Belongs to the FGGY kinase family.</text>
</comment>
<evidence type="ECO:0000313" key="7">
    <source>
        <dbReference type="Proteomes" id="UP000663281"/>
    </source>
</evidence>
<dbReference type="PANTHER" id="PTHR43095">
    <property type="entry name" value="SUGAR KINASE"/>
    <property type="match status" value="1"/>
</dbReference>
<dbReference type="KEGG" id="scyp:JYB88_07665"/>
<gene>
    <name evidence="6" type="ORF">JYB88_07665</name>
</gene>
<dbReference type="Pfam" id="PF00370">
    <property type="entry name" value="FGGY_N"/>
    <property type="match status" value="1"/>
</dbReference>
<dbReference type="SUPFAM" id="SSF53067">
    <property type="entry name" value="Actin-like ATPase domain"/>
    <property type="match status" value="2"/>
</dbReference>
<feature type="domain" description="Carbohydrate kinase FGGY C-terminal" evidence="5">
    <location>
        <begin position="310"/>
        <end position="458"/>
    </location>
</feature>
<dbReference type="InterPro" id="IPR018485">
    <property type="entry name" value="FGGY_C"/>
</dbReference>
<dbReference type="AlphaFoldDB" id="A0A975ALI4"/>
<sequence>MDNQYFLALDYGTQSTRALVFDPKGNLIAKAQLANANCREEQQGTAAASQSGDYCVAQLTAVVQKLLAESSVRPGQIAALSLTCQRACLVLMDESGHARSDVFMWSDRRLAAEQLMPLPWYQRLGFGLLGLGKRIHYLRRCAKTNWLDRHKVAEAPKIGLLSGLLLSRLTDKLGDGVAYQVGYLPFDYRRRRFANAGNWRWRALNCRPQQMLPLAEATTVHGGLSAGFASLTGLPVGLPVVLAGADKACEAYAAGAGDPGLACVSLGSAATVTLGLERYTEAYRYAPAFPSLDSKQFLSEVQLERGFWLLSWLIREFGAEDCQGAKALGLSPEEYILRRIDAVTPGTDGLLLSPTWAQGVIFPGPEARGAIVGWRPEHGRFHLYRAAIEGVLLTLARGLERLRKVSGTVPSLIRVTGGGSQSDVVLQMAADIFNLPVERLSVSEASGLGAAMCAAVAMGQYESLAEARLGMAKSAQRFEPDPRRVACYRVVARQHARLYPRLKPLFQTM</sequence>
<dbReference type="Proteomes" id="UP000663281">
    <property type="component" value="Chromosome"/>
</dbReference>
<dbReference type="RefSeq" id="WP_207326017.1">
    <property type="nucleotide sequence ID" value="NZ_CP071504.1"/>
</dbReference>
<feature type="domain" description="Carbohydrate kinase FGGY N-terminal" evidence="4">
    <location>
        <begin position="5"/>
        <end position="248"/>
    </location>
</feature>
<proteinExistence type="inferred from homology"/>
<evidence type="ECO:0000259" key="4">
    <source>
        <dbReference type="Pfam" id="PF00370"/>
    </source>
</evidence>
<evidence type="ECO:0000256" key="2">
    <source>
        <dbReference type="ARBA" id="ARBA00022679"/>
    </source>
</evidence>
<dbReference type="Gene3D" id="3.30.420.40">
    <property type="match status" value="2"/>
</dbReference>
<evidence type="ECO:0000259" key="5">
    <source>
        <dbReference type="Pfam" id="PF02782"/>
    </source>
</evidence>
<dbReference type="InterPro" id="IPR018484">
    <property type="entry name" value="FGGY_N"/>
</dbReference>
<dbReference type="InterPro" id="IPR043129">
    <property type="entry name" value="ATPase_NBD"/>
</dbReference>
<dbReference type="GO" id="GO:0016301">
    <property type="term" value="F:kinase activity"/>
    <property type="evidence" value="ECO:0007669"/>
    <property type="project" value="UniProtKB-KW"/>
</dbReference>
<evidence type="ECO:0000313" key="6">
    <source>
        <dbReference type="EMBL" id="QSX31482.1"/>
    </source>
</evidence>
<dbReference type="GO" id="GO:0005975">
    <property type="term" value="P:carbohydrate metabolic process"/>
    <property type="evidence" value="ECO:0007669"/>
    <property type="project" value="InterPro"/>
</dbReference>
<protein>
    <submittedName>
        <fullName evidence="6">FGGY-family carbohydrate kinase</fullName>
    </submittedName>
</protein>
<dbReference type="PIRSF" id="PIRSF000538">
    <property type="entry name" value="GlpK"/>
    <property type="match status" value="1"/>
</dbReference>
<dbReference type="EMBL" id="CP071504">
    <property type="protein sequence ID" value="QSX31482.1"/>
    <property type="molecule type" value="Genomic_DNA"/>
</dbReference>